<comment type="caution">
    <text evidence="2">The sequence shown here is derived from an EMBL/GenBank/DDBJ whole genome shotgun (WGS) entry which is preliminary data.</text>
</comment>
<evidence type="ECO:0000313" key="3">
    <source>
        <dbReference type="Proteomes" id="UP001198862"/>
    </source>
</evidence>
<name>A0ABS8L1Z7_9HYPH</name>
<reference evidence="2 3" key="1">
    <citation type="submission" date="2021-11" db="EMBL/GenBank/DDBJ databases">
        <authorList>
            <person name="Lee D.-H."/>
            <person name="Kim S.-B."/>
        </authorList>
    </citation>
    <scope>NUCLEOTIDE SEQUENCE [LARGE SCALE GENOMIC DNA]</scope>
    <source>
        <strain evidence="2 3">KCTC 52223</strain>
    </source>
</reference>
<protein>
    <submittedName>
        <fullName evidence="2">Uncharacterized protein</fullName>
    </submittedName>
</protein>
<keyword evidence="1" id="KW-0812">Transmembrane</keyword>
<keyword evidence="1" id="KW-0472">Membrane</keyword>
<dbReference type="RefSeq" id="WP_230553788.1">
    <property type="nucleotide sequence ID" value="NZ_JAJISD010000014.1"/>
</dbReference>
<dbReference type="EMBL" id="JAJISD010000014">
    <property type="protein sequence ID" value="MCC8432368.1"/>
    <property type="molecule type" value="Genomic_DNA"/>
</dbReference>
<keyword evidence="3" id="KW-1185">Reference proteome</keyword>
<evidence type="ECO:0000256" key="1">
    <source>
        <dbReference type="SAM" id="Phobius"/>
    </source>
</evidence>
<feature type="transmembrane region" description="Helical" evidence="1">
    <location>
        <begin position="142"/>
        <end position="162"/>
    </location>
</feature>
<accession>A0ABS8L1Z7</accession>
<evidence type="ECO:0000313" key="2">
    <source>
        <dbReference type="EMBL" id="MCC8432368.1"/>
    </source>
</evidence>
<proteinExistence type="predicted"/>
<gene>
    <name evidence="2" type="ORF">LJ725_25620</name>
</gene>
<keyword evidence="1" id="KW-1133">Transmembrane helix</keyword>
<organism evidence="2 3">
    <name type="scientific">Reyranella aquatilis</name>
    <dbReference type="NCBI Taxonomy" id="2035356"/>
    <lineage>
        <taxon>Bacteria</taxon>
        <taxon>Pseudomonadati</taxon>
        <taxon>Pseudomonadota</taxon>
        <taxon>Alphaproteobacteria</taxon>
        <taxon>Hyphomicrobiales</taxon>
        <taxon>Reyranellaceae</taxon>
        <taxon>Reyranella</taxon>
    </lineage>
</organism>
<dbReference type="Proteomes" id="UP001198862">
    <property type="component" value="Unassembled WGS sequence"/>
</dbReference>
<sequence>MTLRPEYSLGHSAYNDFLFGSLGPGEGGTEITVLSALSRLGIDPWQEAERLAALPREAAAQALADTIARLPAGAFAASPEAGGAIASRLVALLPAGVVAAVPQTEEARVASLAVARPGRAVKAAPVAKPPVEAKAPAAKTGLTFWLIWAGLGLAFYFLILALTPGNSFDSYERVSPPPASSTP</sequence>